<dbReference type="Pfam" id="PF00378">
    <property type="entry name" value="ECH_1"/>
    <property type="match status" value="1"/>
</dbReference>
<organism evidence="1 2">
    <name type="scientific">Hoeflea halophila</name>
    <dbReference type="NCBI Taxonomy" id="714899"/>
    <lineage>
        <taxon>Bacteria</taxon>
        <taxon>Pseudomonadati</taxon>
        <taxon>Pseudomonadota</taxon>
        <taxon>Alphaproteobacteria</taxon>
        <taxon>Hyphomicrobiales</taxon>
        <taxon>Rhizobiaceae</taxon>
        <taxon>Hoeflea</taxon>
    </lineage>
</organism>
<dbReference type="Gene3D" id="3.90.226.10">
    <property type="entry name" value="2-enoyl-CoA Hydratase, Chain A, domain 1"/>
    <property type="match status" value="1"/>
</dbReference>
<dbReference type="PANTHER" id="PTHR43459">
    <property type="entry name" value="ENOYL-COA HYDRATASE"/>
    <property type="match status" value="1"/>
</dbReference>
<dbReference type="InterPro" id="IPR029045">
    <property type="entry name" value="ClpP/crotonase-like_dom_sf"/>
</dbReference>
<gene>
    <name evidence="1" type="ORF">SAMN05877838_1412</name>
</gene>
<dbReference type="OrthoDB" id="9777711at2"/>
<name>A0A286I902_9HYPH</name>
<dbReference type="GO" id="GO:0016853">
    <property type="term" value="F:isomerase activity"/>
    <property type="evidence" value="ECO:0007669"/>
    <property type="project" value="UniProtKB-KW"/>
</dbReference>
<dbReference type="SUPFAM" id="SSF52096">
    <property type="entry name" value="ClpP/crotonase"/>
    <property type="match status" value="1"/>
</dbReference>
<dbReference type="InterPro" id="IPR001753">
    <property type="entry name" value="Enoyl-CoA_hydra/iso"/>
</dbReference>
<proteinExistence type="predicted"/>
<dbReference type="EMBL" id="OCPC01000001">
    <property type="protein sequence ID" value="SOE16542.1"/>
    <property type="molecule type" value="Genomic_DNA"/>
</dbReference>
<accession>A0A286I902</accession>
<evidence type="ECO:0000313" key="2">
    <source>
        <dbReference type="Proteomes" id="UP000219465"/>
    </source>
</evidence>
<dbReference type="PANTHER" id="PTHR43459:SF1">
    <property type="entry name" value="EG:BACN32G11.4 PROTEIN"/>
    <property type="match status" value="1"/>
</dbReference>
<keyword evidence="2" id="KW-1185">Reference proteome</keyword>
<keyword evidence="1" id="KW-0413">Isomerase</keyword>
<evidence type="ECO:0000313" key="1">
    <source>
        <dbReference type="EMBL" id="SOE16542.1"/>
    </source>
</evidence>
<dbReference type="CDD" id="cd06558">
    <property type="entry name" value="crotonase-like"/>
    <property type="match status" value="1"/>
</dbReference>
<protein>
    <submittedName>
        <fullName evidence="1">2-(1,2-epoxy-1,2-dihydrophenyl)acetyl-CoA isomerase</fullName>
    </submittedName>
</protein>
<reference evidence="2" key="1">
    <citation type="submission" date="2017-08" db="EMBL/GenBank/DDBJ databases">
        <authorList>
            <person name="Varghese N."/>
            <person name="Submissions S."/>
        </authorList>
    </citation>
    <scope>NUCLEOTIDE SEQUENCE [LARGE SCALE GENOMIC DNA]</scope>
    <source>
        <strain evidence="2">KCTC 23107</strain>
    </source>
</reference>
<sequence>MTPRISLQMLELADGTLCARLTLNGGRANSLEPDLLRDLAAALNDAEAKDAKVILLCGGRNFSSGGDVRGFHQASLAGEAVAYAGQVVPPLQAIVARLIAMPRLVVVAARGAITGGSAGLLFAADLAVLAPDAFVQPYYPQVGFAPDGGWTAVLPERIGAGRTLEWLQSDGRLSAQELCDLGLARGISDHPEETAVELSANGAFGSRLTAKALIWDADRREQINVRLEAETKAFLDRIARADTTLGMSRLLERIGAKADV</sequence>
<dbReference type="Proteomes" id="UP000219465">
    <property type="component" value="Unassembled WGS sequence"/>
</dbReference>
<dbReference type="AlphaFoldDB" id="A0A286I902"/>